<evidence type="ECO:0000313" key="2">
    <source>
        <dbReference type="Proteomes" id="UP001225034"/>
    </source>
</evidence>
<keyword evidence="2" id="KW-1185">Reference proteome</keyword>
<organism evidence="1 2">
    <name type="scientific">Alkalicoccobacillus murimartini</name>
    <dbReference type="NCBI Taxonomy" id="171685"/>
    <lineage>
        <taxon>Bacteria</taxon>
        <taxon>Bacillati</taxon>
        <taxon>Bacillota</taxon>
        <taxon>Bacilli</taxon>
        <taxon>Bacillales</taxon>
        <taxon>Bacillaceae</taxon>
        <taxon>Alkalicoccobacillus</taxon>
    </lineage>
</organism>
<dbReference type="RefSeq" id="WP_306985308.1">
    <property type="nucleotide sequence ID" value="NZ_JAUSUA010000007.1"/>
</dbReference>
<accession>A0ABT9YPD5</accession>
<evidence type="ECO:0008006" key="3">
    <source>
        <dbReference type="Google" id="ProtNLM"/>
    </source>
</evidence>
<name>A0ABT9YPD5_9BACI</name>
<dbReference type="InterPro" id="IPR019650">
    <property type="entry name" value="DUF2513"/>
</dbReference>
<dbReference type="EMBL" id="JAUSUA010000007">
    <property type="protein sequence ID" value="MDQ0208889.1"/>
    <property type="molecule type" value="Genomic_DNA"/>
</dbReference>
<gene>
    <name evidence="1" type="ORF">J2S05_003713</name>
</gene>
<comment type="caution">
    <text evidence="1">The sequence shown here is derived from an EMBL/GenBank/DDBJ whole genome shotgun (WGS) entry which is preliminary data.</text>
</comment>
<sequence length="119" mass="13460">MELVRLICLEVEEKGDARGTFVVPKFENYSRDQVMYHMKLLIEAGLISGMNQSTKMNLAVAATSLTWSDHEFLDAIKNDTVWTKVKKKVKEEGGSMPIQMVKALGMKFLEQQVFGTTTQ</sequence>
<evidence type="ECO:0000313" key="1">
    <source>
        <dbReference type="EMBL" id="MDQ0208889.1"/>
    </source>
</evidence>
<reference evidence="1 2" key="1">
    <citation type="submission" date="2023-07" db="EMBL/GenBank/DDBJ databases">
        <title>Genomic Encyclopedia of Type Strains, Phase IV (KMG-IV): sequencing the most valuable type-strain genomes for metagenomic binning, comparative biology and taxonomic classification.</title>
        <authorList>
            <person name="Goeker M."/>
        </authorList>
    </citation>
    <scope>NUCLEOTIDE SEQUENCE [LARGE SCALE GENOMIC DNA]</scope>
    <source>
        <strain evidence="1 2">DSM 19154</strain>
    </source>
</reference>
<dbReference type="Proteomes" id="UP001225034">
    <property type="component" value="Unassembled WGS sequence"/>
</dbReference>
<protein>
    <recommendedName>
        <fullName evidence="3">DUF2513 domain-containing protein</fullName>
    </recommendedName>
</protein>
<proteinExistence type="predicted"/>
<dbReference type="Pfam" id="PF10711">
    <property type="entry name" value="DUF2513"/>
    <property type="match status" value="1"/>
</dbReference>